<dbReference type="Proteomes" id="UP000076837">
    <property type="component" value="Unassembled WGS sequence"/>
</dbReference>
<feature type="compositionally biased region" description="Basic and acidic residues" evidence="1">
    <location>
        <begin position="14"/>
        <end position="27"/>
    </location>
</feature>
<dbReference type="AlphaFoldDB" id="A0A162ZTQ8"/>
<feature type="region of interest" description="Disordered" evidence="1">
    <location>
        <begin position="195"/>
        <end position="239"/>
    </location>
</feature>
<gene>
    <name evidence="2" type="ORF">ST47_g8059</name>
</gene>
<keyword evidence="3" id="KW-1185">Reference proteome</keyword>
<feature type="compositionally biased region" description="Basic and acidic residues" evidence="1">
    <location>
        <begin position="195"/>
        <end position="205"/>
    </location>
</feature>
<feature type="compositionally biased region" description="Low complexity" evidence="1">
    <location>
        <begin position="48"/>
        <end position="62"/>
    </location>
</feature>
<accession>A0A162ZTQ8</accession>
<proteinExistence type="predicted"/>
<name>A0A162ZTQ8_DIDRA</name>
<evidence type="ECO:0000313" key="3">
    <source>
        <dbReference type="Proteomes" id="UP000076837"/>
    </source>
</evidence>
<dbReference type="EMBL" id="JYNV01000269">
    <property type="protein sequence ID" value="KZM20801.1"/>
    <property type="molecule type" value="Genomic_DNA"/>
</dbReference>
<feature type="region of interest" description="Disordered" evidence="1">
    <location>
        <begin position="1"/>
        <end position="79"/>
    </location>
</feature>
<sequence length="239" mass="26501">MPREKIPKSRVKNARTEPYRKPVKDTEAIDSAVYQSETEDKDKHVGNAWPKADAAPAAGAKAASKKREEPSTKKASADLPDSYLDIALEEKEGEVPCYEDAAAVRRKLNALLDKKAKIPGSTKTFNKTSLSKEMCDIAQSHHPIKTTAGVRNDGPSVRALTAFLKKSGSMGGGDSETYYYGNMLLEKMRIWSGEKKSKTREKAEEEFPNGRYRTDPAHFKILGRPGEQPTKTEVANMKR</sequence>
<organism evidence="2 3">
    <name type="scientific">Didymella rabiei</name>
    <name type="common">Chickpea ascochyta blight fungus</name>
    <name type="synonym">Mycosphaerella rabiei</name>
    <dbReference type="NCBI Taxonomy" id="5454"/>
    <lineage>
        <taxon>Eukaryota</taxon>
        <taxon>Fungi</taxon>
        <taxon>Dikarya</taxon>
        <taxon>Ascomycota</taxon>
        <taxon>Pezizomycotina</taxon>
        <taxon>Dothideomycetes</taxon>
        <taxon>Pleosporomycetidae</taxon>
        <taxon>Pleosporales</taxon>
        <taxon>Pleosporineae</taxon>
        <taxon>Didymellaceae</taxon>
        <taxon>Ascochyta</taxon>
    </lineage>
</organism>
<comment type="caution">
    <text evidence="2">The sequence shown here is derived from an EMBL/GenBank/DDBJ whole genome shotgun (WGS) entry which is preliminary data.</text>
</comment>
<feature type="compositionally biased region" description="Basic and acidic residues" evidence="1">
    <location>
        <begin position="65"/>
        <end position="76"/>
    </location>
</feature>
<protein>
    <submittedName>
        <fullName evidence="2">Uncharacterized protein</fullName>
    </submittedName>
</protein>
<evidence type="ECO:0000256" key="1">
    <source>
        <dbReference type="SAM" id="MobiDB-lite"/>
    </source>
</evidence>
<evidence type="ECO:0000313" key="2">
    <source>
        <dbReference type="EMBL" id="KZM20801.1"/>
    </source>
</evidence>
<reference evidence="2 3" key="1">
    <citation type="journal article" date="2016" name="Sci. Rep.">
        <title>Draft genome sequencing and secretome analysis of fungal phytopathogen Ascochyta rabiei provides insight into the necrotrophic effector repertoire.</title>
        <authorList>
            <person name="Verma S."/>
            <person name="Gazara R.K."/>
            <person name="Nizam S."/>
            <person name="Parween S."/>
            <person name="Chattopadhyay D."/>
            <person name="Verma P.K."/>
        </authorList>
    </citation>
    <scope>NUCLEOTIDE SEQUENCE [LARGE SCALE GENOMIC DNA]</scope>
    <source>
        <strain evidence="2 3">ArDII</strain>
    </source>
</reference>